<keyword evidence="2" id="KW-1185">Reference proteome</keyword>
<gene>
    <name evidence="1" type="ORF">JZO67_004667</name>
</gene>
<protein>
    <recommendedName>
        <fullName evidence="3">Alternate signal-mediated exported protein, CPF_0494 family</fullName>
    </recommendedName>
</protein>
<evidence type="ECO:0008006" key="3">
    <source>
        <dbReference type="Google" id="ProtNLM"/>
    </source>
</evidence>
<sequence length="217" mass="24915">MKKKRNTRRKLLFVIILSLFVLICGGLLVYAAANINDEKENDFRIGNLETKVEEVFTKPVTPLIPKNNTWVEKKVGVKNTGTMNQFVRVMVFPEIRVEEKENYVLLSSNIGHDVKVANGSKVEQIPSTWRKGEDGYYYYLKALEPGTSTKDNLFEFVRLESGQDSRFNNAKFIITIKVEAINCVAEAYRQAWWNGQSPANGELKTIDEELFKQIEKK</sequence>
<evidence type="ECO:0000313" key="1">
    <source>
        <dbReference type="EMBL" id="MEO1772685.1"/>
    </source>
</evidence>
<reference evidence="1 2" key="1">
    <citation type="submission" date="2024-02" db="EMBL/GenBank/DDBJ databases">
        <title>The Genome Sequence of Enterococcus sp. DIV0159.</title>
        <authorList>
            <person name="Earl A."/>
            <person name="Manson A."/>
            <person name="Gilmore M."/>
            <person name="Sanders J."/>
            <person name="Shea T."/>
            <person name="Howe W."/>
            <person name="Livny J."/>
            <person name="Cuomo C."/>
            <person name="Neafsey D."/>
            <person name="Birren B."/>
        </authorList>
    </citation>
    <scope>NUCLEOTIDE SEQUENCE [LARGE SCALE GENOMIC DNA]</scope>
    <source>
        <strain evidence="1 2">665A</strain>
    </source>
</reference>
<name>A0ABV0EXQ2_9ENTE</name>
<proteinExistence type="predicted"/>
<dbReference type="RefSeq" id="WP_207705180.1">
    <property type="nucleotide sequence ID" value="NZ_JAFREL020000005.1"/>
</dbReference>
<organism evidence="1 2">
    <name type="scientific">Candidatus Enterococcus ferrettii</name>
    <dbReference type="NCBI Taxonomy" id="2815324"/>
    <lineage>
        <taxon>Bacteria</taxon>
        <taxon>Bacillati</taxon>
        <taxon>Bacillota</taxon>
        <taxon>Bacilli</taxon>
        <taxon>Lactobacillales</taxon>
        <taxon>Enterococcaceae</taxon>
        <taxon>Enterococcus</taxon>
    </lineage>
</organism>
<accession>A0ABV0EXQ2</accession>
<dbReference type="EMBL" id="JAFREL020000005">
    <property type="protein sequence ID" value="MEO1772685.1"/>
    <property type="molecule type" value="Genomic_DNA"/>
</dbReference>
<comment type="caution">
    <text evidence="1">The sequence shown here is derived from an EMBL/GenBank/DDBJ whole genome shotgun (WGS) entry which is preliminary data.</text>
</comment>
<evidence type="ECO:0000313" key="2">
    <source>
        <dbReference type="Proteomes" id="UP000664357"/>
    </source>
</evidence>
<dbReference type="Proteomes" id="UP000664357">
    <property type="component" value="Unassembled WGS sequence"/>
</dbReference>